<dbReference type="InterPro" id="IPR011006">
    <property type="entry name" value="CheY-like_superfamily"/>
</dbReference>
<proteinExistence type="predicted"/>
<dbReference type="RefSeq" id="WP_160762645.1">
    <property type="nucleotide sequence ID" value="NZ_WUPT01000001.1"/>
</dbReference>
<dbReference type="PROSITE" id="PS50110">
    <property type="entry name" value="RESPONSE_REGULATORY"/>
    <property type="match status" value="1"/>
</dbReference>
<reference evidence="3 4" key="1">
    <citation type="submission" date="2019-12" db="EMBL/GenBank/DDBJ databases">
        <authorList>
            <person name="Lee S.D."/>
        </authorList>
    </citation>
    <scope>NUCLEOTIDE SEQUENCE [LARGE SCALE GENOMIC DNA]</scope>
    <source>
        <strain evidence="3 4">GH1-50</strain>
    </source>
</reference>
<reference evidence="3 4" key="2">
    <citation type="submission" date="2020-03" db="EMBL/GenBank/DDBJ databases">
        <title>Kangsaoukella pontilimi gen. nov., sp. nov., a new member of the family Rhodobacteraceae isolated from a tidal mudflat.</title>
        <authorList>
            <person name="Kim I.S."/>
        </authorList>
    </citation>
    <scope>NUCLEOTIDE SEQUENCE [LARGE SCALE GENOMIC DNA]</scope>
    <source>
        <strain evidence="3 4">GH1-50</strain>
    </source>
</reference>
<dbReference type="GO" id="GO:0000160">
    <property type="term" value="P:phosphorelay signal transduction system"/>
    <property type="evidence" value="ECO:0007669"/>
    <property type="project" value="InterPro"/>
</dbReference>
<keyword evidence="1" id="KW-0597">Phosphoprotein</keyword>
<dbReference type="InterPro" id="IPR052893">
    <property type="entry name" value="TCS_response_regulator"/>
</dbReference>
<dbReference type="AlphaFoldDB" id="A0A7C9IG92"/>
<dbReference type="PANTHER" id="PTHR44520">
    <property type="entry name" value="RESPONSE REGULATOR RCP1-RELATED"/>
    <property type="match status" value="1"/>
</dbReference>
<keyword evidence="4" id="KW-1185">Reference proteome</keyword>
<organism evidence="3 4">
    <name type="scientific">Kangsaoukella pontilimi</name>
    <dbReference type="NCBI Taxonomy" id="2691042"/>
    <lineage>
        <taxon>Bacteria</taxon>
        <taxon>Pseudomonadati</taxon>
        <taxon>Pseudomonadota</taxon>
        <taxon>Alphaproteobacteria</taxon>
        <taxon>Rhodobacterales</taxon>
        <taxon>Paracoccaceae</taxon>
        <taxon>Kangsaoukella</taxon>
    </lineage>
</organism>
<dbReference type="Pfam" id="PF00072">
    <property type="entry name" value="Response_reg"/>
    <property type="match status" value="1"/>
</dbReference>
<dbReference type="CDD" id="cd17557">
    <property type="entry name" value="REC_Rcp-like"/>
    <property type="match status" value="1"/>
</dbReference>
<dbReference type="InterPro" id="IPR001789">
    <property type="entry name" value="Sig_transdc_resp-reg_receiver"/>
</dbReference>
<feature type="modified residue" description="4-aspartylphosphate" evidence="1">
    <location>
        <position position="66"/>
    </location>
</feature>
<evidence type="ECO:0000313" key="3">
    <source>
        <dbReference type="EMBL" id="MXQ06722.1"/>
    </source>
</evidence>
<accession>A0A7C9IG92</accession>
<dbReference type="Gene3D" id="3.40.50.2300">
    <property type="match status" value="1"/>
</dbReference>
<dbReference type="SMART" id="SM00448">
    <property type="entry name" value="REC"/>
    <property type="match status" value="1"/>
</dbReference>
<evidence type="ECO:0000259" key="2">
    <source>
        <dbReference type="PROSITE" id="PS50110"/>
    </source>
</evidence>
<gene>
    <name evidence="3" type="ORF">GQ651_02570</name>
</gene>
<sequence>MSRRGDRVTFLIVDDDDVAIMGMKRAIRKLDLANPVEVARNGVEALEKLRDGGADGIEKPYVVTLDLNMPRMGGLQFLEEIRKDSSLHDAVIFVVTTSDAPTDIAAAYAKNIAGYIVKDNAYETLKSALGMLKAYMMVVRLPGSTPPRLMELRVV</sequence>
<protein>
    <submittedName>
        <fullName evidence="3">Response regulator</fullName>
    </submittedName>
</protein>
<name>A0A7C9IG92_9RHOB</name>
<dbReference type="SUPFAM" id="SSF52172">
    <property type="entry name" value="CheY-like"/>
    <property type="match status" value="1"/>
</dbReference>
<feature type="domain" description="Response regulatory" evidence="2">
    <location>
        <begin position="9"/>
        <end position="133"/>
    </location>
</feature>
<dbReference type="EMBL" id="WUPT01000001">
    <property type="protein sequence ID" value="MXQ06722.1"/>
    <property type="molecule type" value="Genomic_DNA"/>
</dbReference>
<evidence type="ECO:0000256" key="1">
    <source>
        <dbReference type="PROSITE-ProRule" id="PRU00169"/>
    </source>
</evidence>
<evidence type="ECO:0000313" key="4">
    <source>
        <dbReference type="Proteomes" id="UP000480350"/>
    </source>
</evidence>
<dbReference type="Proteomes" id="UP000480350">
    <property type="component" value="Unassembled WGS sequence"/>
</dbReference>
<comment type="caution">
    <text evidence="3">The sequence shown here is derived from an EMBL/GenBank/DDBJ whole genome shotgun (WGS) entry which is preliminary data.</text>
</comment>
<dbReference type="PANTHER" id="PTHR44520:SF2">
    <property type="entry name" value="RESPONSE REGULATOR RCP1"/>
    <property type="match status" value="1"/>
</dbReference>